<dbReference type="GO" id="GO:0001653">
    <property type="term" value="F:peptide receptor activity"/>
    <property type="evidence" value="ECO:0007669"/>
    <property type="project" value="TreeGrafter"/>
</dbReference>
<dbReference type="Proteomes" id="UP000186922">
    <property type="component" value="Unassembled WGS sequence"/>
</dbReference>
<sequence>MPPEGTRVPSLSLIEHASASEYIPIERPTFPKIKDRLKKVIGDEGDNIVDLLFSRMEQYALDLEQKVAEKTQQSMDEKVRSELLLSQLLPKPVAAALTRGERVDPGTFDSVTIYFSDIVGWISNLPWTSLVYSMVFTRSLTVF</sequence>
<dbReference type="EMBL" id="BDGG01000003">
    <property type="protein sequence ID" value="GAU95885.1"/>
    <property type="molecule type" value="Genomic_DNA"/>
</dbReference>
<dbReference type="GO" id="GO:0005886">
    <property type="term" value="C:plasma membrane"/>
    <property type="evidence" value="ECO:0007669"/>
    <property type="project" value="TreeGrafter"/>
</dbReference>
<name>A0A1D1V583_RAMVA</name>
<evidence type="ECO:0000313" key="4">
    <source>
        <dbReference type="Proteomes" id="UP000186922"/>
    </source>
</evidence>
<keyword evidence="2" id="KW-0456">Lyase</keyword>
<keyword evidence="4" id="KW-1185">Reference proteome</keyword>
<keyword evidence="1" id="KW-0547">Nucleotide-binding</keyword>
<evidence type="ECO:0000256" key="2">
    <source>
        <dbReference type="ARBA" id="ARBA00023239"/>
    </source>
</evidence>
<evidence type="ECO:0000256" key="1">
    <source>
        <dbReference type="ARBA" id="ARBA00022741"/>
    </source>
</evidence>
<dbReference type="GO" id="GO:0004016">
    <property type="term" value="F:adenylate cyclase activity"/>
    <property type="evidence" value="ECO:0007669"/>
    <property type="project" value="TreeGrafter"/>
</dbReference>
<dbReference type="OrthoDB" id="1890790at2759"/>
<dbReference type="GO" id="GO:0004383">
    <property type="term" value="F:guanylate cyclase activity"/>
    <property type="evidence" value="ECO:0007669"/>
    <property type="project" value="TreeGrafter"/>
</dbReference>
<comment type="caution">
    <text evidence="3">The sequence shown here is derived from an EMBL/GenBank/DDBJ whole genome shotgun (WGS) entry which is preliminary data.</text>
</comment>
<accession>A0A1D1V583</accession>
<dbReference type="PANTHER" id="PTHR11920">
    <property type="entry name" value="GUANYLYL CYCLASE"/>
    <property type="match status" value="1"/>
</dbReference>
<organism evidence="3 4">
    <name type="scientific">Ramazzottius varieornatus</name>
    <name type="common">Water bear</name>
    <name type="synonym">Tardigrade</name>
    <dbReference type="NCBI Taxonomy" id="947166"/>
    <lineage>
        <taxon>Eukaryota</taxon>
        <taxon>Metazoa</taxon>
        <taxon>Ecdysozoa</taxon>
        <taxon>Tardigrada</taxon>
        <taxon>Eutardigrada</taxon>
        <taxon>Parachela</taxon>
        <taxon>Hypsibioidea</taxon>
        <taxon>Ramazzottiidae</taxon>
        <taxon>Ramazzottius</taxon>
    </lineage>
</organism>
<gene>
    <name evidence="3" type="primary">RvY_07420-1</name>
    <name evidence="3" type="synonym">RvY_07420.1</name>
    <name evidence="3" type="ORF">RvY_07420</name>
</gene>
<evidence type="ECO:0008006" key="5">
    <source>
        <dbReference type="Google" id="ProtNLM"/>
    </source>
</evidence>
<dbReference type="InterPro" id="IPR050401">
    <property type="entry name" value="Cyclic_nucleotide_synthase"/>
</dbReference>
<dbReference type="GO" id="GO:0000166">
    <property type="term" value="F:nucleotide binding"/>
    <property type="evidence" value="ECO:0007669"/>
    <property type="project" value="UniProtKB-KW"/>
</dbReference>
<dbReference type="PANTHER" id="PTHR11920:SF494">
    <property type="entry name" value="ATRIAL NATRIURETIC PEPTIDE RECEPTOR 2"/>
    <property type="match status" value="1"/>
</dbReference>
<evidence type="ECO:0000313" key="3">
    <source>
        <dbReference type="EMBL" id="GAU95885.1"/>
    </source>
</evidence>
<dbReference type="STRING" id="947166.A0A1D1V583"/>
<dbReference type="Gene3D" id="6.10.250.780">
    <property type="match status" value="1"/>
</dbReference>
<dbReference type="GO" id="GO:0007168">
    <property type="term" value="P:receptor guanylyl cyclase signaling pathway"/>
    <property type="evidence" value="ECO:0007669"/>
    <property type="project" value="TreeGrafter"/>
</dbReference>
<protein>
    <recommendedName>
        <fullName evidence="5">Guanylate cyclase domain-containing protein</fullName>
    </recommendedName>
</protein>
<proteinExistence type="predicted"/>
<reference evidence="3 4" key="1">
    <citation type="journal article" date="2016" name="Nat. Commun.">
        <title>Extremotolerant tardigrade genome and improved radiotolerance of human cultured cells by tardigrade-unique protein.</title>
        <authorList>
            <person name="Hashimoto T."/>
            <person name="Horikawa D.D."/>
            <person name="Saito Y."/>
            <person name="Kuwahara H."/>
            <person name="Kozuka-Hata H."/>
            <person name="Shin-I T."/>
            <person name="Minakuchi Y."/>
            <person name="Ohishi K."/>
            <person name="Motoyama A."/>
            <person name="Aizu T."/>
            <person name="Enomoto A."/>
            <person name="Kondo K."/>
            <person name="Tanaka S."/>
            <person name="Hara Y."/>
            <person name="Koshikawa S."/>
            <person name="Sagara H."/>
            <person name="Miura T."/>
            <person name="Yokobori S."/>
            <person name="Miyagawa K."/>
            <person name="Suzuki Y."/>
            <person name="Kubo T."/>
            <person name="Oyama M."/>
            <person name="Kohara Y."/>
            <person name="Fujiyama A."/>
            <person name="Arakawa K."/>
            <person name="Katayama T."/>
            <person name="Toyoda A."/>
            <person name="Kunieda T."/>
        </authorList>
    </citation>
    <scope>NUCLEOTIDE SEQUENCE [LARGE SCALE GENOMIC DNA]</scope>
    <source>
        <strain evidence="3 4">YOKOZUNA-1</strain>
    </source>
</reference>
<dbReference type="AlphaFoldDB" id="A0A1D1V583"/>